<dbReference type="InterPro" id="IPR010662">
    <property type="entry name" value="RBBP9/YdeN"/>
</dbReference>
<name>A0A2H5F008_9RHOB</name>
<dbReference type="Pfam" id="PF06821">
    <property type="entry name" value="Ser_hydrolase"/>
    <property type="match status" value="1"/>
</dbReference>
<dbReference type="Gene3D" id="3.40.50.1820">
    <property type="entry name" value="alpha/beta hydrolase"/>
    <property type="match status" value="1"/>
</dbReference>
<dbReference type="OrthoDB" id="9804993at2"/>
<gene>
    <name evidence="1" type="ORF">CX676_12485</name>
</gene>
<reference evidence="1 2" key="1">
    <citation type="journal article" date="2013" name="Antonie Van Leeuwenhoek">
        <title>Paracoccus zhejiangensis sp. nov., isolated from activated sludge in wastewater-treatment system.</title>
        <authorList>
            <person name="Wu Z.G."/>
            <person name="Zhang D.F."/>
            <person name="Liu Y.L."/>
            <person name="Wang F."/>
            <person name="Jiang X."/>
            <person name="Li C."/>
            <person name="Li S.P."/>
            <person name="Hong Q."/>
            <person name="Li W.J."/>
        </authorList>
    </citation>
    <scope>NUCLEOTIDE SEQUENCE [LARGE SCALE GENOMIC DNA]</scope>
    <source>
        <strain evidence="1 2">J6</strain>
    </source>
</reference>
<protein>
    <recommendedName>
        <fullName evidence="3">Alpha/beta hydrolase</fullName>
    </recommendedName>
</protein>
<dbReference type="AlphaFoldDB" id="A0A2H5F008"/>
<keyword evidence="2" id="KW-1185">Reference proteome</keyword>
<evidence type="ECO:0000313" key="1">
    <source>
        <dbReference type="EMBL" id="AUH64888.1"/>
    </source>
</evidence>
<accession>A0A2H5F008</accession>
<dbReference type="SUPFAM" id="SSF53474">
    <property type="entry name" value="alpha/beta-Hydrolases"/>
    <property type="match status" value="1"/>
</dbReference>
<evidence type="ECO:0000313" key="2">
    <source>
        <dbReference type="Proteomes" id="UP000234530"/>
    </source>
</evidence>
<organism evidence="1 2">
    <name type="scientific">Paracoccus zhejiangensis</name>
    <dbReference type="NCBI Taxonomy" id="1077935"/>
    <lineage>
        <taxon>Bacteria</taxon>
        <taxon>Pseudomonadati</taxon>
        <taxon>Pseudomonadota</taxon>
        <taxon>Alphaproteobacteria</taxon>
        <taxon>Rhodobacterales</taxon>
        <taxon>Paracoccaceae</taxon>
        <taxon>Paracoccus</taxon>
    </lineage>
</organism>
<dbReference type="InterPro" id="IPR029058">
    <property type="entry name" value="AB_hydrolase_fold"/>
</dbReference>
<dbReference type="GO" id="GO:0016787">
    <property type="term" value="F:hydrolase activity"/>
    <property type="evidence" value="ECO:0007669"/>
    <property type="project" value="InterPro"/>
</dbReference>
<evidence type="ECO:0008006" key="3">
    <source>
        <dbReference type="Google" id="ProtNLM"/>
    </source>
</evidence>
<dbReference type="EMBL" id="CP025430">
    <property type="protein sequence ID" value="AUH64888.1"/>
    <property type="molecule type" value="Genomic_DNA"/>
</dbReference>
<proteinExistence type="predicted"/>
<sequence length="194" mass="21097">MTKTLIVPGLDGSRAPHWQHWWAMTDPQALMVDLPEPGRPVPDHWEIELAGAILRHPDSILVGHSLGSILIARLLSRWPQLRVRAALLVAPAETFGSDRIGQFGRIPEQALGIPGTVVASHDDPWMGFSRAAGLADAWGSRLIDLGRAGHINAAAGFGPWPGGKRLRDDLLLRSARPAALTARPLFRDRSSHHA</sequence>
<dbReference type="Proteomes" id="UP000234530">
    <property type="component" value="Chromosome"/>
</dbReference>
<dbReference type="RefSeq" id="WP_101752917.1">
    <property type="nucleotide sequence ID" value="NZ_CP025430.1"/>
</dbReference>
<dbReference type="KEGG" id="pzh:CX676_12485"/>